<keyword evidence="3" id="KW-0645">Protease</keyword>
<dbReference type="Ensembl" id="ENSKMAT00000011314.1">
    <property type="protein sequence ID" value="ENSKMAP00000011143.1"/>
    <property type="gene ID" value="ENSKMAG00000008349.1"/>
</dbReference>
<dbReference type="PANTHER" id="PTHR13046">
    <property type="entry name" value="PROTEASE U48 CAAX PRENYL PROTEASE RCE1"/>
    <property type="match status" value="1"/>
</dbReference>
<keyword evidence="8 13" id="KW-0472">Membrane</keyword>
<evidence type="ECO:0000256" key="1">
    <source>
        <dbReference type="ARBA" id="ARBA00004477"/>
    </source>
</evidence>
<evidence type="ECO:0000256" key="5">
    <source>
        <dbReference type="ARBA" id="ARBA00022801"/>
    </source>
</evidence>
<feature type="domain" description="CAAX prenyl protease 2/Lysostaphin resistance protein A-like" evidence="14">
    <location>
        <begin position="30"/>
        <end position="118"/>
    </location>
</feature>
<evidence type="ECO:0000256" key="8">
    <source>
        <dbReference type="ARBA" id="ARBA00023136"/>
    </source>
</evidence>
<evidence type="ECO:0000256" key="11">
    <source>
        <dbReference type="ARBA" id="ARBA00049729"/>
    </source>
</evidence>
<keyword evidence="5" id="KW-0378">Hydrolase</keyword>
<evidence type="ECO:0000256" key="3">
    <source>
        <dbReference type="ARBA" id="ARBA00022670"/>
    </source>
</evidence>
<feature type="transmembrane region" description="Helical" evidence="13">
    <location>
        <begin position="85"/>
        <end position="101"/>
    </location>
</feature>
<keyword evidence="7 13" id="KW-1133">Transmembrane helix</keyword>
<reference evidence="15" key="2">
    <citation type="submission" date="2025-09" db="UniProtKB">
        <authorList>
            <consortium name="Ensembl"/>
        </authorList>
    </citation>
    <scope>IDENTIFICATION</scope>
</reference>
<dbReference type="Proteomes" id="UP000264800">
    <property type="component" value="Unplaced"/>
</dbReference>
<keyword evidence="16" id="KW-1185">Reference proteome</keyword>
<evidence type="ECO:0000259" key="14">
    <source>
        <dbReference type="Pfam" id="PF02517"/>
    </source>
</evidence>
<evidence type="ECO:0000256" key="6">
    <source>
        <dbReference type="ARBA" id="ARBA00022824"/>
    </source>
</evidence>
<sequence length="176" mass="19915">QVFYLRPLVHSAVENPDDVQSWRSCVKDAVWLRNQVVVPVMEELVFRVALLPVLMPSLIIFHTHFHMNPLSFPDYSLSCFFPGMQFLYTTVFGAFAAFIFLRTGHVVAQVLCHSFCNSQGLPDLTSTLNDPHRSVLLLFYLMGVVLFLLLLFPLTDPFFYGTIPVSSLASLPLSEC</sequence>
<evidence type="ECO:0000256" key="12">
    <source>
        <dbReference type="ARBA" id="ARBA00049763"/>
    </source>
</evidence>
<organism evidence="15 16">
    <name type="scientific">Kryptolebias marmoratus</name>
    <name type="common">Mangrove killifish</name>
    <name type="synonym">Rivulus marmoratus</name>
    <dbReference type="NCBI Taxonomy" id="37003"/>
    <lineage>
        <taxon>Eukaryota</taxon>
        <taxon>Metazoa</taxon>
        <taxon>Chordata</taxon>
        <taxon>Craniata</taxon>
        <taxon>Vertebrata</taxon>
        <taxon>Euteleostomi</taxon>
        <taxon>Actinopterygii</taxon>
        <taxon>Neopterygii</taxon>
        <taxon>Teleostei</taxon>
        <taxon>Neoteleostei</taxon>
        <taxon>Acanthomorphata</taxon>
        <taxon>Ovalentaria</taxon>
        <taxon>Atherinomorphae</taxon>
        <taxon>Cyprinodontiformes</taxon>
        <taxon>Rivulidae</taxon>
        <taxon>Kryptolebias</taxon>
    </lineage>
</organism>
<dbReference type="InterPro" id="IPR039731">
    <property type="entry name" value="Rce1"/>
</dbReference>
<dbReference type="Pfam" id="PF02517">
    <property type="entry name" value="Rce1-like"/>
    <property type="match status" value="1"/>
</dbReference>
<comment type="subcellular location">
    <subcellularLocation>
        <location evidence="1">Endoplasmic reticulum membrane</location>
        <topology evidence="1">Multi-pass membrane protein</topology>
    </subcellularLocation>
</comment>
<evidence type="ECO:0000256" key="2">
    <source>
        <dbReference type="ARBA" id="ARBA00006897"/>
    </source>
</evidence>
<dbReference type="GO" id="GO:0071586">
    <property type="term" value="P:CAAX-box protein processing"/>
    <property type="evidence" value="ECO:0007669"/>
    <property type="project" value="InterPro"/>
</dbReference>
<evidence type="ECO:0000313" key="16">
    <source>
        <dbReference type="Proteomes" id="UP000264800"/>
    </source>
</evidence>
<protein>
    <recommendedName>
        <fullName evidence="12">CAAX prenyl protease 2</fullName>
        <ecNumber evidence="11">3.4.26.1</ecNumber>
    </recommendedName>
    <alternativeName>
        <fullName evidence="9">Farnesylated proteins-converting enzyme 2</fullName>
    </alternativeName>
</protein>
<dbReference type="OMA" id="NILACFI"/>
<feature type="transmembrane region" description="Helical" evidence="13">
    <location>
        <begin position="135"/>
        <end position="154"/>
    </location>
</feature>
<evidence type="ECO:0000256" key="10">
    <source>
        <dbReference type="ARBA" id="ARBA00047280"/>
    </source>
</evidence>
<reference evidence="15" key="1">
    <citation type="submission" date="2025-08" db="UniProtKB">
        <authorList>
            <consortium name="Ensembl"/>
        </authorList>
    </citation>
    <scope>IDENTIFICATION</scope>
</reference>
<dbReference type="STRING" id="37003.ENSKMAP00000011143"/>
<proteinExistence type="inferred from homology"/>
<dbReference type="EC" id="3.4.26.1" evidence="11"/>
<dbReference type="GO" id="GO:0004222">
    <property type="term" value="F:metalloendopeptidase activity"/>
    <property type="evidence" value="ECO:0007669"/>
    <property type="project" value="InterPro"/>
</dbReference>
<evidence type="ECO:0000256" key="4">
    <source>
        <dbReference type="ARBA" id="ARBA00022692"/>
    </source>
</evidence>
<evidence type="ECO:0000256" key="13">
    <source>
        <dbReference type="SAM" id="Phobius"/>
    </source>
</evidence>
<comment type="similarity">
    <text evidence="2">Belongs to the peptidase U48 family.</text>
</comment>
<dbReference type="PANTHER" id="PTHR13046:SF0">
    <property type="entry name" value="CAAX PRENYL PROTEASE 2"/>
    <property type="match status" value="1"/>
</dbReference>
<evidence type="ECO:0000313" key="15">
    <source>
        <dbReference type="Ensembl" id="ENSKMAP00000011143.1"/>
    </source>
</evidence>
<evidence type="ECO:0000256" key="9">
    <source>
        <dbReference type="ARBA" id="ARBA00032607"/>
    </source>
</evidence>
<dbReference type="GO" id="GO:0005789">
    <property type="term" value="C:endoplasmic reticulum membrane"/>
    <property type="evidence" value="ECO:0007669"/>
    <property type="project" value="UniProtKB-SubCell"/>
</dbReference>
<keyword evidence="6" id="KW-0256">Endoplasmic reticulum</keyword>
<dbReference type="GeneTree" id="ENSGT00390000004124"/>
<evidence type="ECO:0000256" key="7">
    <source>
        <dbReference type="ARBA" id="ARBA00022989"/>
    </source>
</evidence>
<name>A0A3Q3A495_KRYMA</name>
<dbReference type="AlphaFoldDB" id="A0A3Q3A495"/>
<accession>A0A3Q3A495</accession>
<keyword evidence="4 13" id="KW-0812">Transmembrane</keyword>
<dbReference type="InterPro" id="IPR003675">
    <property type="entry name" value="Rce1/LyrA-like_dom"/>
</dbReference>
<feature type="transmembrane region" description="Helical" evidence="13">
    <location>
        <begin position="44"/>
        <end position="65"/>
    </location>
</feature>
<comment type="catalytic activity">
    <reaction evidence="10">
        <text>Hydrolyzes the peptide bond -P2-(S-farnesyl or geranylgeranyl)C-P1'-P2'-P3'-COOH where P1' and P2' are amino acids with aliphatic sidechains and P3' is any C-terminal residue.</text>
        <dbReference type="EC" id="3.4.26.1"/>
    </reaction>
</comment>